<accession>A0A369J6P9</accession>
<keyword evidence="3" id="KW-1185">Reference proteome</keyword>
<feature type="compositionally biased region" description="Basic and acidic residues" evidence="1">
    <location>
        <begin position="11"/>
        <end position="25"/>
    </location>
</feature>
<dbReference type="EMBL" id="LUEZ02000096">
    <property type="protein sequence ID" value="RDB14536.1"/>
    <property type="molecule type" value="Genomic_DNA"/>
</dbReference>
<gene>
    <name evidence="2" type="ORF">Hypma_016579</name>
</gene>
<dbReference type="Proteomes" id="UP000076154">
    <property type="component" value="Unassembled WGS sequence"/>
</dbReference>
<feature type="region of interest" description="Disordered" evidence="1">
    <location>
        <begin position="1"/>
        <end position="30"/>
    </location>
</feature>
<organism evidence="2 3">
    <name type="scientific">Hypsizygus marmoreus</name>
    <name type="common">White beech mushroom</name>
    <name type="synonym">Agaricus marmoreus</name>
    <dbReference type="NCBI Taxonomy" id="39966"/>
    <lineage>
        <taxon>Eukaryota</taxon>
        <taxon>Fungi</taxon>
        <taxon>Dikarya</taxon>
        <taxon>Basidiomycota</taxon>
        <taxon>Agaricomycotina</taxon>
        <taxon>Agaricomycetes</taxon>
        <taxon>Agaricomycetidae</taxon>
        <taxon>Agaricales</taxon>
        <taxon>Tricholomatineae</taxon>
        <taxon>Lyophyllaceae</taxon>
        <taxon>Hypsizygus</taxon>
    </lineage>
</organism>
<evidence type="ECO:0000313" key="2">
    <source>
        <dbReference type="EMBL" id="RDB14536.1"/>
    </source>
</evidence>
<proteinExistence type="predicted"/>
<name>A0A369J6P9_HYPMA</name>
<reference evidence="2" key="1">
    <citation type="submission" date="2018-04" db="EMBL/GenBank/DDBJ databases">
        <title>Whole genome sequencing of Hypsizygus marmoreus.</title>
        <authorList>
            <person name="Choi I.-G."/>
            <person name="Min B."/>
            <person name="Kim J.-G."/>
            <person name="Kim S."/>
            <person name="Oh Y.-L."/>
            <person name="Kong W.-S."/>
            <person name="Park H."/>
            <person name="Jeong J."/>
            <person name="Song E.-S."/>
        </authorList>
    </citation>
    <scope>NUCLEOTIDE SEQUENCE [LARGE SCALE GENOMIC DNA]</scope>
    <source>
        <strain evidence="2">51987-8</strain>
    </source>
</reference>
<protein>
    <submittedName>
        <fullName evidence="2">Uncharacterized protein</fullName>
    </submittedName>
</protein>
<feature type="compositionally biased region" description="Acidic residues" evidence="1">
    <location>
        <begin position="1"/>
        <end position="10"/>
    </location>
</feature>
<sequence length="122" mass="13372">MVEMRDDVDEGGQKFEHASAFRSEESATEPLTNQCRAIHGLIARPAGVLQEVLLFEKAHMARLEAFLAFPATSMTSTLTRATQCNAIVTVIPGAAMVDLLTNLEERLMSFKLVMSLTDSDVD</sequence>
<dbReference type="AlphaFoldDB" id="A0A369J6P9"/>
<evidence type="ECO:0000313" key="3">
    <source>
        <dbReference type="Proteomes" id="UP000076154"/>
    </source>
</evidence>
<comment type="caution">
    <text evidence="2">The sequence shown here is derived from an EMBL/GenBank/DDBJ whole genome shotgun (WGS) entry which is preliminary data.</text>
</comment>
<dbReference type="InParanoid" id="A0A369J6P9"/>
<evidence type="ECO:0000256" key="1">
    <source>
        <dbReference type="SAM" id="MobiDB-lite"/>
    </source>
</evidence>